<sequence length="450" mass="49762">MVPSAAYGATMLGSAAMNNVWVTYSIPFFSSRLSSSSFFLGQALYMVWNALNDPLIGWISDMSPGLMRRRIPAIRYGGPLWALVFSLSWLDWGDEGHKGSFLSAIHFTLALCAYDGLLTTVELNHGALLADISSSVEDRTKLNQASAIGAVIGSCSSFFGHMYWNPVPGADLHLFRRFSAVVSLISALAFTYSAHGISRHEQSLELKEKLEETSSELHHKASTRKSVAIVMKQLWNHKNLGVFECTFEKNFLSSFVDVLLVDLSRKTRSLIISTSFILPWLTTILVGPFVNKHGVYRLLQIAFTLKLMLSMVALCIGYKHQVFIGLFAVATRVLTECVCRQDKYLHIRDRSMSATVMGTNALFTKPGESLAPMLGWAILNYRSSDSKGIGQGQGQQTTLFYCLVLGPLFVASAQLLRGEYLGKVKEFINQKDLEVALSTGASVFPSYKET</sequence>
<name>L1JD68_GUITC</name>
<reference evidence="4" key="2">
    <citation type="submission" date="2012-11" db="EMBL/GenBank/DDBJ databases">
        <authorList>
            <person name="Kuo A."/>
            <person name="Curtis B.A."/>
            <person name="Tanifuji G."/>
            <person name="Burki F."/>
            <person name="Gruber A."/>
            <person name="Irimia M."/>
            <person name="Maruyama S."/>
            <person name="Arias M.C."/>
            <person name="Ball S.G."/>
            <person name="Gile G.H."/>
            <person name="Hirakawa Y."/>
            <person name="Hopkins J.F."/>
            <person name="Rensing S.A."/>
            <person name="Schmutz J."/>
            <person name="Symeonidi A."/>
            <person name="Elias M."/>
            <person name="Eveleigh R.J."/>
            <person name="Herman E.K."/>
            <person name="Klute M.J."/>
            <person name="Nakayama T."/>
            <person name="Obornik M."/>
            <person name="Reyes-Prieto A."/>
            <person name="Armbrust E.V."/>
            <person name="Aves S.J."/>
            <person name="Beiko R.G."/>
            <person name="Coutinho P."/>
            <person name="Dacks J.B."/>
            <person name="Durnford D.G."/>
            <person name="Fast N.M."/>
            <person name="Green B.R."/>
            <person name="Grisdale C."/>
            <person name="Hempe F."/>
            <person name="Henrissat B."/>
            <person name="Hoppner M.P."/>
            <person name="Ishida K.-I."/>
            <person name="Kim E."/>
            <person name="Koreny L."/>
            <person name="Kroth P.G."/>
            <person name="Liu Y."/>
            <person name="Malik S.-B."/>
            <person name="Maier U.G."/>
            <person name="McRose D."/>
            <person name="Mock T."/>
            <person name="Neilson J.A."/>
            <person name="Onodera N.T."/>
            <person name="Poole A.M."/>
            <person name="Pritham E.J."/>
            <person name="Richards T.A."/>
            <person name="Rocap G."/>
            <person name="Roy S.W."/>
            <person name="Sarai C."/>
            <person name="Schaack S."/>
            <person name="Shirato S."/>
            <person name="Slamovits C.H."/>
            <person name="Spencer D.F."/>
            <person name="Suzuki S."/>
            <person name="Worden A.Z."/>
            <person name="Zauner S."/>
            <person name="Barry K."/>
            <person name="Bell C."/>
            <person name="Bharti A.K."/>
            <person name="Crow J.A."/>
            <person name="Grimwood J."/>
            <person name="Kramer R."/>
            <person name="Lindquist E."/>
            <person name="Lucas S."/>
            <person name="Salamov A."/>
            <person name="McFadden G.I."/>
            <person name="Lane C.E."/>
            <person name="Keeling P.J."/>
            <person name="Gray M.W."/>
            <person name="Grigoriev I.V."/>
            <person name="Archibald J.M."/>
        </authorList>
    </citation>
    <scope>NUCLEOTIDE SEQUENCE</scope>
    <source>
        <strain evidence="4">CCMP2712</strain>
    </source>
</reference>
<dbReference type="STRING" id="905079.L1JD68"/>
<keyword evidence="4" id="KW-1185">Reference proteome</keyword>
<accession>L1JD68</accession>
<keyword evidence="1" id="KW-1133">Transmembrane helix</keyword>
<dbReference type="EnsemblProtists" id="EKX46456">
    <property type="protein sequence ID" value="EKX46456"/>
    <property type="gene ID" value="GUITHDRAFT_107660"/>
</dbReference>
<dbReference type="EMBL" id="JH992994">
    <property type="protein sequence ID" value="EKX46456.1"/>
    <property type="molecule type" value="Genomic_DNA"/>
</dbReference>
<feature type="transmembrane region" description="Helical" evidence="1">
    <location>
        <begin position="296"/>
        <end position="318"/>
    </location>
</feature>
<protein>
    <submittedName>
        <fullName evidence="2 3">Uncharacterized protein</fullName>
    </submittedName>
</protein>
<evidence type="ECO:0000313" key="2">
    <source>
        <dbReference type="EMBL" id="EKX46456.1"/>
    </source>
</evidence>
<dbReference type="InterPro" id="IPR036259">
    <property type="entry name" value="MFS_trans_sf"/>
</dbReference>
<organism evidence="2">
    <name type="scientific">Guillardia theta (strain CCMP2712)</name>
    <name type="common">Cryptophyte</name>
    <dbReference type="NCBI Taxonomy" id="905079"/>
    <lineage>
        <taxon>Eukaryota</taxon>
        <taxon>Cryptophyceae</taxon>
        <taxon>Pyrenomonadales</taxon>
        <taxon>Geminigeraceae</taxon>
        <taxon>Guillardia</taxon>
    </lineage>
</organism>
<dbReference type="SUPFAM" id="SSF103473">
    <property type="entry name" value="MFS general substrate transporter"/>
    <property type="match status" value="1"/>
</dbReference>
<feature type="transmembrane region" description="Helical" evidence="1">
    <location>
        <begin position="33"/>
        <end position="51"/>
    </location>
</feature>
<dbReference type="InterPro" id="IPR040035">
    <property type="entry name" value="TMEM180"/>
</dbReference>
<dbReference type="OrthoDB" id="62987at2759"/>
<dbReference type="OMA" id="WNSVNDP"/>
<dbReference type="PANTHER" id="PTHR28658">
    <property type="entry name" value="TRANSMEMBRANE PROTEIN 180"/>
    <property type="match status" value="1"/>
</dbReference>
<keyword evidence="1" id="KW-0472">Membrane</keyword>
<dbReference type="Pfam" id="PF13347">
    <property type="entry name" value="MFS_2"/>
    <property type="match status" value="1"/>
</dbReference>
<dbReference type="GeneID" id="17303225"/>
<feature type="transmembrane region" description="Helical" evidence="1">
    <location>
        <begin position="142"/>
        <end position="163"/>
    </location>
</feature>
<evidence type="ECO:0000313" key="3">
    <source>
        <dbReference type="EnsemblProtists" id="EKX46456"/>
    </source>
</evidence>
<reference evidence="2 4" key="1">
    <citation type="journal article" date="2012" name="Nature">
        <title>Algal genomes reveal evolutionary mosaicism and the fate of nucleomorphs.</title>
        <authorList>
            <consortium name="DOE Joint Genome Institute"/>
            <person name="Curtis B.A."/>
            <person name="Tanifuji G."/>
            <person name="Burki F."/>
            <person name="Gruber A."/>
            <person name="Irimia M."/>
            <person name="Maruyama S."/>
            <person name="Arias M.C."/>
            <person name="Ball S.G."/>
            <person name="Gile G.H."/>
            <person name="Hirakawa Y."/>
            <person name="Hopkins J.F."/>
            <person name="Kuo A."/>
            <person name="Rensing S.A."/>
            <person name="Schmutz J."/>
            <person name="Symeonidi A."/>
            <person name="Elias M."/>
            <person name="Eveleigh R.J."/>
            <person name="Herman E.K."/>
            <person name="Klute M.J."/>
            <person name="Nakayama T."/>
            <person name="Obornik M."/>
            <person name="Reyes-Prieto A."/>
            <person name="Armbrust E.V."/>
            <person name="Aves S.J."/>
            <person name="Beiko R.G."/>
            <person name="Coutinho P."/>
            <person name="Dacks J.B."/>
            <person name="Durnford D.G."/>
            <person name="Fast N.M."/>
            <person name="Green B.R."/>
            <person name="Grisdale C.J."/>
            <person name="Hempel F."/>
            <person name="Henrissat B."/>
            <person name="Hoppner M.P."/>
            <person name="Ishida K."/>
            <person name="Kim E."/>
            <person name="Koreny L."/>
            <person name="Kroth P.G."/>
            <person name="Liu Y."/>
            <person name="Malik S.B."/>
            <person name="Maier U.G."/>
            <person name="McRose D."/>
            <person name="Mock T."/>
            <person name="Neilson J.A."/>
            <person name="Onodera N.T."/>
            <person name="Poole A.M."/>
            <person name="Pritham E.J."/>
            <person name="Richards T.A."/>
            <person name="Rocap G."/>
            <person name="Roy S.W."/>
            <person name="Sarai C."/>
            <person name="Schaack S."/>
            <person name="Shirato S."/>
            <person name="Slamovits C.H."/>
            <person name="Spencer D.F."/>
            <person name="Suzuki S."/>
            <person name="Worden A.Z."/>
            <person name="Zauner S."/>
            <person name="Barry K."/>
            <person name="Bell C."/>
            <person name="Bharti A.K."/>
            <person name="Crow J.A."/>
            <person name="Grimwood J."/>
            <person name="Kramer R."/>
            <person name="Lindquist E."/>
            <person name="Lucas S."/>
            <person name="Salamov A."/>
            <person name="McFadden G.I."/>
            <person name="Lane C.E."/>
            <person name="Keeling P.J."/>
            <person name="Gray M.W."/>
            <person name="Grigoriev I.V."/>
            <person name="Archibald J.M."/>
        </authorList>
    </citation>
    <scope>NUCLEOTIDE SEQUENCE</scope>
    <source>
        <strain evidence="2 4">CCMP2712</strain>
    </source>
</reference>
<gene>
    <name evidence="2" type="ORF">GUITHDRAFT_107660</name>
</gene>
<dbReference type="PaxDb" id="55529-EKX46456"/>
<feature type="transmembrane region" description="Helical" evidence="1">
    <location>
        <begin position="175"/>
        <end position="194"/>
    </location>
</feature>
<dbReference type="HOGENOM" id="CLU_034985_1_0_1"/>
<feature type="transmembrane region" description="Helical" evidence="1">
    <location>
        <begin position="270"/>
        <end position="290"/>
    </location>
</feature>
<dbReference type="AlphaFoldDB" id="L1JD68"/>
<dbReference type="Proteomes" id="UP000011087">
    <property type="component" value="Unassembled WGS sequence"/>
</dbReference>
<proteinExistence type="predicted"/>
<dbReference type="PANTHER" id="PTHR28658:SF1">
    <property type="entry name" value="MAJOR FACILITATOR SUPERFAMILY DOMAIN CONTAINING 13B"/>
    <property type="match status" value="1"/>
</dbReference>
<feature type="transmembrane region" description="Helical" evidence="1">
    <location>
        <begin position="101"/>
        <end position="121"/>
    </location>
</feature>
<dbReference type="RefSeq" id="XP_005833436.1">
    <property type="nucleotide sequence ID" value="XM_005833379.1"/>
</dbReference>
<reference evidence="3" key="3">
    <citation type="submission" date="2016-03" db="UniProtKB">
        <authorList>
            <consortium name="EnsemblProtists"/>
        </authorList>
    </citation>
    <scope>IDENTIFICATION</scope>
</reference>
<evidence type="ECO:0000256" key="1">
    <source>
        <dbReference type="SAM" id="Phobius"/>
    </source>
</evidence>
<dbReference type="eggNOG" id="ENOG502QSW5">
    <property type="taxonomic scope" value="Eukaryota"/>
</dbReference>
<keyword evidence="1" id="KW-0812">Transmembrane</keyword>
<dbReference type="KEGG" id="gtt:GUITHDRAFT_107660"/>
<evidence type="ECO:0000313" key="4">
    <source>
        <dbReference type="Proteomes" id="UP000011087"/>
    </source>
</evidence>
<feature type="transmembrane region" description="Helical" evidence="1">
    <location>
        <begin position="72"/>
        <end position="89"/>
    </location>
</feature>